<accession>A0ABT3CPH7</accession>
<proteinExistence type="predicted"/>
<evidence type="ECO:0000313" key="1">
    <source>
        <dbReference type="EMBL" id="MCV9385365.1"/>
    </source>
</evidence>
<organism evidence="1 2">
    <name type="scientific">Reichenbachiella ulvae</name>
    <dbReference type="NCBI Taxonomy" id="2980104"/>
    <lineage>
        <taxon>Bacteria</taxon>
        <taxon>Pseudomonadati</taxon>
        <taxon>Bacteroidota</taxon>
        <taxon>Cytophagia</taxon>
        <taxon>Cytophagales</taxon>
        <taxon>Reichenbachiellaceae</taxon>
        <taxon>Reichenbachiella</taxon>
    </lineage>
</organism>
<evidence type="ECO:0000313" key="2">
    <source>
        <dbReference type="Proteomes" id="UP001300692"/>
    </source>
</evidence>
<comment type="caution">
    <text evidence="1">The sequence shown here is derived from an EMBL/GenBank/DDBJ whole genome shotgun (WGS) entry which is preliminary data.</text>
</comment>
<dbReference type="EMBL" id="JAOYOD010000001">
    <property type="protein sequence ID" value="MCV9385365.1"/>
    <property type="molecule type" value="Genomic_DNA"/>
</dbReference>
<reference evidence="1 2" key="1">
    <citation type="submission" date="2022-10" db="EMBL/GenBank/DDBJ databases">
        <title>Comparative genomics and taxonomic characterization of three novel marine species of genus Reichenbachiella exhibiting antioxidant and polysaccharide degradation activities.</title>
        <authorList>
            <person name="Muhammad N."/>
            <person name="Lee Y.-J."/>
            <person name="Ko J."/>
            <person name="Kim S.-G."/>
        </authorList>
    </citation>
    <scope>NUCLEOTIDE SEQUENCE [LARGE SCALE GENOMIC DNA]</scope>
    <source>
        <strain evidence="1 2">ABR2-5</strain>
    </source>
</reference>
<dbReference type="InterPro" id="IPR021388">
    <property type="entry name" value="DUF3024"/>
</dbReference>
<gene>
    <name evidence="1" type="ORF">N7U62_01750</name>
</gene>
<keyword evidence="2" id="KW-1185">Reference proteome</keyword>
<protein>
    <submittedName>
        <fullName evidence="1">DUF3024 domain-containing protein</fullName>
    </submittedName>
</protein>
<dbReference type="Pfam" id="PF11225">
    <property type="entry name" value="DUF3024"/>
    <property type="match status" value="1"/>
</dbReference>
<name>A0ABT3CPH7_9BACT</name>
<dbReference type="Proteomes" id="UP001300692">
    <property type="component" value="Unassembled WGS sequence"/>
</dbReference>
<dbReference type="RefSeq" id="WP_264136156.1">
    <property type="nucleotide sequence ID" value="NZ_JAOYOD010000001.1"/>
</dbReference>
<sequence length="115" mass="13592">MALEVLRTAETLLALEVFLEKNRPDESVRNQVDVGYRIDNQSVLIYDIRADWRDKDKKIERPIAKATWVKTQEVWKVYWMRGDLKWHGYEPLAQVDTIDAFLNAVDEDEFGCFWG</sequence>